<dbReference type="InterPro" id="IPR043502">
    <property type="entry name" value="DNA/RNA_pol_sf"/>
</dbReference>
<accession>A0AAE0V1E5</accession>
<name>A0AAE0V1E5_9TELE</name>
<dbReference type="GO" id="GO:0008168">
    <property type="term" value="F:methyltransferase activity"/>
    <property type="evidence" value="ECO:0007669"/>
    <property type="project" value="InterPro"/>
</dbReference>
<sequence>MWQGIQVITNYKTTPSACDSDASLPDTLNDFYARFEAQNNIAARKTIPPPNDQVLCLSTADVKRTLCRVKLQKSAGPYNISGRVLRECAEQLADVFTDIFNISLSSAIVPTCLKTTTIVPVPKKSTVSCFNDYRPVALAPIVMKCFERFIMRHIKTQLPPSLDSLQFAYHPNRSTDDAVTTTLHLSLTHLDNKDTYVRMLFIDFSSAFNTIIPQHLIEKLSLLGLNTSLCNWILDFLTGRPQLVRIGNSFSSTTTLSTGACLSMLTRLKRWLLTLGEHRWKTFTWSLNTSFIRKKAQQCLYFLRRLRKAHLLPHILTMFYRGTIESVLSSCITAWFGNCTATDCKPLQWIVKTAEKIIGVSLLSIMDMYTTRCIRKANSIVDDPTHPSHTHTHFTLMPSGKRDC</sequence>
<dbReference type="AlphaFoldDB" id="A0AAE0V1E5"/>
<dbReference type="InterPro" id="IPR000477">
    <property type="entry name" value="RT_dom"/>
</dbReference>
<evidence type="ECO:0000313" key="3">
    <source>
        <dbReference type="EMBL" id="KAK3533808.1"/>
    </source>
</evidence>
<evidence type="ECO:0000259" key="2">
    <source>
        <dbReference type="Pfam" id="PF09004"/>
    </source>
</evidence>
<protein>
    <recommendedName>
        <fullName evidence="5">Reverse transcriptase domain-containing protein</fullName>
    </recommendedName>
</protein>
<dbReference type="Pfam" id="PF09004">
    <property type="entry name" value="ALKBH8_N"/>
    <property type="match status" value="1"/>
</dbReference>
<reference evidence="3" key="1">
    <citation type="submission" date="2023-06" db="EMBL/GenBank/DDBJ databases">
        <title>Male Hemibagrus guttatus genome.</title>
        <authorList>
            <person name="Bian C."/>
        </authorList>
    </citation>
    <scope>NUCLEOTIDE SEQUENCE</scope>
    <source>
        <strain evidence="3">Male_cb2023</strain>
        <tissue evidence="3">Muscle</tissue>
    </source>
</reference>
<dbReference type="EMBL" id="JAUCMX010000010">
    <property type="protein sequence ID" value="KAK3533808.1"/>
    <property type="molecule type" value="Genomic_DNA"/>
</dbReference>
<dbReference type="PANTHER" id="PTHR47510">
    <property type="entry name" value="REVERSE TRANSCRIPTASE DOMAIN-CONTAINING PROTEIN"/>
    <property type="match status" value="1"/>
</dbReference>
<organism evidence="3 4">
    <name type="scientific">Hemibagrus guttatus</name>
    <dbReference type="NCBI Taxonomy" id="175788"/>
    <lineage>
        <taxon>Eukaryota</taxon>
        <taxon>Metazoa</taxon>
        <taxon>Chordata</taxon>
        <taxon>Craniata</taxon>
        <taxon>Vertebrata</taxon>
        <taxon>Euteleostomi</taxon>
        <taxon>Actinopterygii</taxon>
        <taxon>Neopterygii</taxon>
        <taxon>Teleostei</taxon>
        <taxon>Ostariophysi</taxon>
        <taxon>Siluriformes</taxon>
        <taxon>Bagridae</taxon>
        <taxon>Hemibagrus</taxon>
    </lineage>
</organism>
<feature type="non-terminal residue" evidence="3">
    <location>
        <position position="404"/>
    </location>
</feature>
<evidence type="ECO:0000313" key="4">
    <source>
        <dbReference type="Proteomes" id="UP001274896"/>
    </source>
</evidence>
<dbReference type="InterPro" id="IPR015095">
    <property type="entry name" value="AlkB_hom8_N"/>
</dbReference>
<dbReference type="PANTHER" id="PTHR47510:SF3">
    <property type="entry name" value="ENDO_EXONUCLEASE_PHOSPHATASE DOMAIN-CONTAINING PROTEIN"/>
    <property type="match status" value="1"/>
</dbReference>
<dbReference type="SUPFAM" id="SSF56672">
    <property type="entry name" value="DNA/RNA polymerases"/>
    <property type="match status" value="1"/>
</dbReference>
<feature type="domain" description="Reverse transcriptase" evidence="1">
    <location>
        <begin position="121"/>
        <end position="251"/>
    </location>
</feature>
<evidence type="ECO:0008006" key="5">
    <source>
        <dbReference type="Google" id="ProtNLM"/>
    </source>
</evidence>
<dbReference type="Pfam" id="PF00078">
    <property type="entry name" value="RVT_1"/>
    <property type="match status" value="1"/>
</dbReference>
<dbReference type="Proteomes" id="UP001274896">
    <property type="component" value="Unassembled WGS sequence"/>
</dbReference>
<gene>
    <name evidence="3" type="ORF">QTP70_031043</name>
</gene>
<evidence type="ECO:0000259" key="1">
    <source>
        <dbReference type="Pfam" id="PF00078"/>
    </source>
</evidence>
<comment type="caution">
    <text evidence="3">The sequence shown here is derived from an EMBL/GenBank/DDBJ whole genome shotgun (WGS) entry which is preliminary data.</text>
</comment>
<feature type="domain" description="Alkylated DNA repair protein AlkB homologue 8 N-terminal" evidence="2">
    <location>
        <begin position="285"/>
        <end position="326"/>
    </location>
</feature>
<proteinExistence type="predicted"/>
<keyword evidence="4" id="KW-1185">Reference proteome</keyword>
<dbReference type="GO" id="GO:0016706">
    <property type="term" value="F:2-oxoglutarate-dependent dioxygenase activity"/>
    <property type="evidence" value="ECO:0007669"/>
    <property type="project" value="InterPro"/>
</dbReference>